<dbReference type="GO" id="GO:0071555">
    <property type="term" value="P:cell wall organization"/>
    <property type="evidence" value="ECO:0007669"/>
    <property type="project" value="UniProtKB-KW"/>
</dbReference>
<dbReference type="EC" id="2.4.1.187" evidence="5"/>
<evidence type="ECO:0000256" key="3">
    <source>
        <dbReference type="ARBA" id="ARBA00022944"/>
    </source>
</evidence>
<dbReference type="CDD" id="cd06533">
    <property type="entry name" value="Glyco_transf_WecG_TagA"/>
    <property type="match status" value="1"/>
</dbReference>
<accession>A0A0R1YCT2</accession>
<dbReference type="EMBL" id="AZGI01000025">
    <property type="protein sequence ID" value="KRM40272.1"/>
    <property type="molecule type" value="Genomic_DNA"/>
</dbReference>
<evidence type="ECO:0000313" key="6">
    <source>
        <dbReference type="EMBL" id="KRM40272.1"/>
    </source>
</evidence>
<gene>
    <name evidence="6" type="ORF">FC39_GL000744</name>
</gene>
<keyword evidence="1 5" id="KW-0328">Glycosyltransferase</keyword>
<evidence type="ECO:0000313" key="7">
    <source>
        <dbReference type="Proteomes" id="UP000051223"/>
    </source>
</evidence>
<dbReference type="GO" id="GO:0047244">
    <property type="term" value="F:N-acetylglucosaminyldiphosphoundecaprenol N-acetyl-beta-D-mannosaminyltransferase activity"/>
    <property type="evidence" value="ECO:0007669"/>
    <property type="project" value="UniProtKB-UniRule"/>
</dbReference>
<dbReference type="eggNOG" id="COG1922">
    <property type="taxonomic scope" value="Bacteria"/>
</dbReference>
<dbReference type="Proteomes" id="UP000051223">
    <property type="component" value="Unassembled WGS sequence"/>
</dbReference>
<dbReference type="HAMAP" id="MF_02070">
    <property type="entry name" value="TagA_TarA"/>
    <property type="match status" value="1"/>
</dbReference>
<keyword evidence="2 5" id="KW-0808">Transferase</keyword>
<comment type="function">
    <text evidence="5">Catalyzes the conversion of GlcNAc-PP-undecaprenol into ManNAc-GlcNAc-PP-undecaprenol, the first committed lipid intermediate in the de novo synthesis of teichoic acid.</text>
</comment>
<dbReference type="OrthoDB" id="9771846at2"/>
<organism evidence="6 7">
    <name type="scientific">Lactobacillus hamsteri DSM 5661 = JCM 6256</name>
    <dbReference type="NCBI Taxonomy" id="1423754"/>
    <lineage>
        <taxon>Bacteria</taxon>
        <taxon>Bacillati</taxon>
        <taxon>Bacillota</taxon>
        <taxon>Bacilli</taxon>
        <taxon>Lactobacillales</taxon>
        <taxon>Lactobacillaceae</taxon>
        <taxon>Lactobacillus</taxon>
    </lineage>
</organism>
<dbReference type="Pfam" id="PF03808">
    <property type="entry name" value="Glyco_tran_WecG"/>
    <property type="match status" value="1"/>
</dbReference>
<dbReference type="PATRIC" id="fig|1423754.3.peg.766"/>
<keyword evidence="4 5" id="KW-0961">Cell wall biogenesis/degradation</keyword>
<dbReference type="AlphaFoldDB" id="A0A0R1YCT2"/>
<dbReference type="GO" id="GO:0019350">
    <property type="term" value="P:teichoic acid biosynthetic process"/>
    <property type="evidence" value="ECO:0007669"/>
    <property type="project" value="UniProtKB-UniRule"/>
</dbReference>
<evidence type="ECO:0000256" key="5">
    <source>
        <dbReference type="HAMAP-Rule" id="MF_02070"/>
    </source>
</evidence>
<comment type="catalytic activity">
    <reaction evidence="5">
        <text>UDP-N-acetyl-alpha-D-mannosamine + N-acetyl-alpha-D-glucosaminyl-di-trans,octa-cis-undecaprenyl diphosphate = N-acetyl-beta-D-mannosaminyl-(1-&gt;4)-N-acetyl-alpha-D-glucosaminyl di-trans,octa-cis-undecaprenyl diphosphate + UDP + H(+)</text>
        <dbReference type="Rhea" id="RHEA:16053"/>
        <dbReference type="ChEBI" id="CHEBI:15378"/>
        <dbReference type="ChEBI" id="CHEBI:58223"/>
        <dbReference type="ChEBI" id="CHEBI:62959"/>
        <dbReference type="ChEBI" id="CHEBI:68623"/>
        <dbReference type="ChEBI" id="CHEBI:132210"/>
        <dbReference type="EC" id="2.4.1.187"/>
    </reaction>
</comment>
<protein>
    <recommendedName>
        <fullName evidence="5">N-acetylglucosaminyldiphosphoundecaprenol N-acetyl-beta-D-mannosaminyltransferase</fullName>
        <ecNumber evidence="5">2.4.1.187</ecNumber>
    </recommendedName>
    <alternativeName>
        <fullName evidence="5">N-acetylmannosaminyltransferase</fullName>
    </alternativeName>
    <alternativeName>
        <fullName evidence="5">UDP-N-acetylmannosamine transferase</fullName>
    </alternativeName>
    <alternativeName>
        <fullName evidence="5">UDP-N-acetylmannosamine:N-acetylglucosaminyl pyrophosphorylundecaprenol N-acetylmannosaminyltransferase</fullName>
    </alternativeName>
</protein>
<proteinExistence type="inferred from homology"/>
<dbReference type="PANTHER" id="PTHR34136:SF1">
    <property type="entry name" value="UDP-N-ACETYL-D-MANNOSAMINURONIC ACID TRANSFERASE"/>
    <property type="match status" value="1"/>
</dbReference>
<reference evidence="6 7" key="1">
    <citation type="journal article" date="2015" name="Genome Announc.">
        <title>Expanding the biotechnology potential of lactobacilli through comparative genomics of 213 strains and associated genera.</title>
        <authorList>
            <person name="Sun Z."/>
            <person name="Harris H.M."/>
            <person name="McCann A."/>
            <person name="Guo C."/>
            <person name="Argimon S."/>
            <person name="Zhang W."/>
            <person name="Yang X."/>
            <person name="Jeffery I.B."/>
            <person name="Cooney J.C."/>
            <person name="Kagawa T.F."/>
            <person name="Liu W."/>
            <person name="Song Y."/>
            <person name="Salvetti E."/>
            <person name="Wrobel A."/>
            <person name="Rasinkangas P."/>
            <person name="Parkhill J."/>
            <person name="Rea M.C."/>
            <person name="O'Sullivan O."/>
            <person name="Ritari J."/>
            <person name="Douillard F.P."/>
            <person name="Paul Ross R."/>
            <person name="Yang R."/>
            <person name="Briner A.E."/>
            <person name="Felis G.E."/>
            <person name="de Vos W.M."/>
            <person name="Barrangou R."/>
            <person name="Klaenhammer T.R."/>
            <person name="Caufield P.W."/>
            <person name="Cui Y."/>
            <person name="Zhang H."/>
            <person name="O'Toole P.W."/>
        </authorList>
    </citation>
    <scope>NUCLEOTIDE SEQUENCE [LARGE SCALE GENOMIC DNA]</scope>
    <source>
        <strain evidence="6 7">DSM 5661</strain>
    </source>
</reference>
<dbReference type="InterPro" id="IPR004629">
    <property type="entry name" value="WecG_TagA_CpsF"/>
</dbReference>
<evidence type="ECO:0000256" key="2">
    <source>
        <dbReference type="ARBA" id="ARBA00022679"/>
    </source>
</evidence>
<comment type="caution">
    <text evidence="6">The sequence shown here is derived from an EMBL/GenBank/DDBJ whole genome shotgun (WGS) entry which is preliminary data.</text>
</comment>
<keyword evidence="3 5" id="KW-0777">Teichoic acid biosynthesis</keyword>
<dbReference type="RefSeq" id="WP_025079863.1">
    <property type="nucleotide sequence ID" value="NZ_AZGI01000025.1"/>
</dbReference>
<dbReference type="STRING" id="1423754.FC39_GL000744"/>
<dbReference type="NCBIfam" id="TIGR00696">
    <property type="entry name" value="wecG_tagA_cpsF"/>
    <property type="match status" value="1"/>
</dbReference>
<comment type="similarity">
    <text evidence="5">Belongs to the glycosyltransferase 26 family. TagA/TarA subfamily.</text>
</comment>
<keyword evidence="7" id="KW-1185">Reference proteome</keyword>
<comment type="pathway">
    <text evidence="5">Cell wall biogenesis; teichoic acid biosynthesis.</text>
</comment>
<evidence type="ECO:0000256" key="4">
    <source>
        <dbReference type="ARBA" id="ARBA00023316"/>
    </source>
</evidence>
<dbReference type="PANTHER" id="PTHR34136">
    <property type="match status" value="1"/>
</dbReference>
<evidence type="ECO:0000256" key="1">
    <source>
        <dbReference type="ARBA" id="ARBA00022676"/>
    </source>
</evidence>
<dbReference type="UniPathway" id="UPA00632"/>
<name>A0A0R1YCT2_9LACO</name>
<sequence length="247" mass="28169">MDKVNVLGVNFDNKTFKQFQNEFVNRMNNHLSTFVVTANPEIVMAANENPEFMKILKEDADYITADGIGIVKAAKMLKKPLPERVTGYDLFTWLMKLANERGLRVFLIGAKPAVIHAVQAKIAKEYPDIQLVGAENGYFTEDLDLVARRIQRTQPDLVFAALGFPKQEKLLSILRKNATPALMMGVGGSFDVFSGQVRRAPEAFQKSHLEWFYRLITNPTRFKRMMVLPQFVVKVKQSQFKKKRGKK</sequence>
<dbReference type="InterPro" id="IPR034714">
    <property type="entry name" value="TagA_TarA"/>
</dbReference>